<dbReference type="InterPro" id="IPR011965">
    <property type="entry name" value="PaaX_trns_reg"/>
</dbReference>
<dbReference type="InterPro" id="IPR013225">
    <property type="entry name" value="PaaX_C"/>
</dbReference>
<dbReference type="InterPro" id="IPR012906">
    <property type="entry name" value="PaaX-like_N"/>
</dbReference>
<gene>
    <name evidence="4" type="ORF">FPZ12_042060</name>
</gene>
<sequence>MPTPGALESSPRESADATLTHGSARSLLITMLGELVWRTGEPVWTSTLVHIFAGLGIEEQTARQAIARASASGWITPERHGREVRWSLTDKLTHIFETGSRRVYSLSDPYTSWDGTWLALWVIIPQTLRRARRPLYAGLTWAGFGNPAPGLWLTPHVERSGEVGSLLEQLELKEHTFAFTGALDAVGLPRDQIVERGWDLAALRARYEEVWQAMDALHPKTEDETLFTHIRLISEWQEFPRVDPQLPEAILPDWVGRRVARRIEALRAEWTPIVRRRFAELNTA</sequence>
<dbReference type="Pfam" id="PF08223">
    <property type="entry name" value="PaaX_C"/>
    <property type="match status" value="1"/>
</dbReference>
<protein>
    <submittedName>
        <fullName evidence="4">Phenylacetic acid degradation protein PaaX</fullName>
    </submittedName>
</protein>
<dbReference type="InterPro" id="IPR048846">
    <property type="entry name" value="PaaX-like_central"/>
</dbReference>
<dbReference type="Gene3D" id="3.30.70.2650">
    <property type="match status" value="1"/>
</dbReference>
<accession>A0A5N0UPY1</accession>
<comment type="caution">
    <text evidence="4">The sequence shown here is derived from an EMBL/GenBank/DDBJ whole genome shotgun (WGS) entry which is preliminary data.</text>
</comment>
<evidence type="ECO:0000259" key="3">
    <source>
        <dbReference type="Pfam" id="PF20803"/>
    </source>
</evidence>
<dbReference type="PIRSF" id="PIRSF020623">
    <property type="entry name" value="PaaX"/>
    <property type="match status" value="1"/>
</dbReference>
<dbReference type="Gene3D" id="1.10.10.10">
    <property type="entry name" value="Winged helix-like DNA-binding domain superfamily/Winged helix DNA-binding domain"/>
    <property type="match status" value="1"/>
</dbReference>
<feature type="domain" description="Transcriptional repressor PaaX-like N-terminal" evidence="1">
    <location>
        <begin position="23"/>
        <end position="91"/>
    </location>
</feature>
<dbReference type="Proteomes" id="UP000319769">
    <property type="component" value="Unassembled WGS sequence"/>
</dbReference>
<feature type="domain" description="Transcriptional repressor PaaX-like central Cas2-like" evidence="3">
    <location>
        <begin position="112"/>
        <end position="186"/>
    </location>
</feature>
<evidence type="ECO:0000259" key="1">
    <source>
        <dbReference type="Pfam" id="PF07848"/>
    </source>
</evidence>
<evidence type="ECO:0000313" key="4">
    <source>
        <dbReference type="EMBL" id="KAA9150053.1"/>
    </source>
</evidence>
<evidence type="ECO:0000259" key="2">
    <source>
        <dbReference type="Pfam" id="PF08223"/>
    </source>
</evidence>
<keyword evidence="5" id="KW-1185">Reference proteome</keyword>
<evidence type="ECO:0000313" key="5">
    <source>
        <dbReference type="Proteomes" id="UP000319769"/>
    </source>
</evidence>
<dbReference type="OrthoDB" id="2270427at2"/>
<dbReference type="Pfam" id="PF20803">
    <property type="entry name" value="PaaX_M"/>
    <property type="match status" value="1"/>
</dbReference>
<reference evidence="4" key="1">
    <citation type="submission" date="2019-09" db="EMBL/GenBank/DDBJ databases">
        <authorList>
            <person name="Teo W.F.A."/>
            <person name="Duangmal K."/>
        </authorList>
    </citation>
    <scope>NUCLEOTIDE SEQUENCE [LARGE SCALE GENOMIC DNA]</scope>
    <source>
        <strain evidence="4">K81G1</strain>
    </source>
</reference>
<feature type="domain" description="Transcriptional repressor PaaX-like C-terminal" evidence="2">
    <location>
        <begin position="202"/>
        <end position="272"/>
    </location>
</feature>
<dbReference type="InterPro" id="IPR036388">
    <property type="entry name" value="WH-like_DNA-bd_sf"/>
</dbReference>
<dbReference type="GO" id="GO:0006351">
    <property type="term" value="P:DNA-templated transcription"/>
    <property type="evidence" value="ECO:0007669"/>
    <property type="project" value="InterPro"/>
</dbReference>
<organism evidence="4 5">
    <name type="scientific">Amycolatopsis acidicola</name>
    <dbReference type="NCBI Taxonomy" id="2596893"/>
    <lineage>
        <taxon>Bacteria</taxon>
        <taxon>Bacillati</taxon>
        <taxon>Actinomycetota</taxon>
        <taxon>Actinomycetes</taxon>
        <taxon>Pseudonocardiales</taxon>
        <taxon>Pseudonocardiaceae</taxon>
        <taxon>Amycolatopsis</taxon>
    </lineage>
</organism>
<name>A0A5N0UPY1_9PSEU</name>
<dbReference type="PANTHER" id="PTHR30319:SF1">
    <property type="entry name" value="TRANSCRIPTIONAL REPRESSOR PAAX"/>
    <property type="match status" value="1"/>
</dbReference>
<dbReference type="AlphaFoldDB" id="A0A5N0UPY1"/>
<dbReference type="EMBL" id="VMNW02000126">
    <property type="protein sequence ID" value="KAA9150053.1"/>
    <property type="molecule type" value="Genomic_DNA"/>
</dbReference>
<proteinExistence type="predicted"/>
<dbReference type="PANTHER" id="PTHR30319">
    <property type="entry name" value="PHENYLACETIC ACID REGULATOR-RELATED TRANSCRIPTIONAL REPRESSOR"/>
    <property type="match status" value="1"/>
</dbReference>
<dbReference type="Pfam" id="PF07848">
    <property type="entry name" value="PaaX"/>
    <property type="match status" value="1"/>
</dbReference>
<dbReference type="RefSeq" id="WP_144762500.1">
    <property type="nucleotide sequence ID" value="NZ_VMNW02000126.1"/>
</dbReference>